<dbReference type="InterPro" id="IPR001451">
    <property type="entry name" value="Hexapep"/>
</dbReference>
<keyword evidence="2" id="KW-0677">Repeat</keyword>
<dbReference type="SUPFAM" id="SSF51161">
    <property type="entry name" value="Trimeric LpxA-like enzymes"/>
    <property type="match status" value="1"/>
</dbReference>
<evidence type="ECO:0000256" key="2">
    <source>
        <dbReference type="ARBA" id="ARBA00022737"/>
    </source>
</evidence>
<dbReference type="InterPro" id="IPR018357">
    <property type="entry name" value="Hexapep_transf_CS"/>
</dbReference>
<dbReference type="RefSeq" id="WP_024094195.1">
    <property type="nucleotide sequence ID" value="NZ_CP020557.1"/>
</dbReference>
<organism evidence="3 4">
    <name type="scientific">Paenibacillus larvae subsp. pulvifaciens</name>
    <dbReference type="NCBI Taxonomy" id="1477"/>
    <lineage>
        <taxon>Bacteria</taxon>
        <taxon>Bacillati</taxon>
        <taxon>Bacillota</taxon>
        <taxon>Bacilli</taxon>
        <taxon>Bacillales</taxon>
        <taxon>Paenibacillaceae</taxon>
        <taxon>Paenibacillus</taxon>
    </lineage>
</organism>
<dbReference type="InterPro" id="IPR011004">
    <property type="entry name" value="Trimer_LpxA-like_sf"/>
</dbReference>
<dbReference type="Pfam" id="PF00132">
    <property type="entry name" value="Hexapep"/>
    <property type="match status" value="2"/>
</dbReference>
<dbReference type="InterPro" id="IPR050179">
    <property type="entry name" value="Trans_hexapeptide_repeat"/>
</dbReference>
<name>A0A1V0UY27_9BACL</name>
<dbReference type="GO" id="GO:0016740">
    <property type="term" value="F:transferase activity"/>
    <property type="evidence" value="ECO:0007669"/>
    <property type="project" value="UniProtKB-KW"/>
</dbReference>
<evidence type="ECO:0000313" key="3">
    <source>
        <dbReference type="EMBL" id="ARF70019.1"/>
    </source>
</evidence>
<sequence length="196" mass="21231">MSKDSYFVHESSYVDAGASIGSGTKIWHFSHVMEGAEIGENCILGQNVFVAGGVRIGSGVKIQNNVSIYEGVILEDHVFCGPSMVFTNVKIPRSSFPRNRKKDYLITRVKKGATIGANSTIVCGITIEEYAFIAAGAVITKNVPAHAIMAGIPASFRGWACVCGESMQVRKDEIHCPYCGRCYFKRGRGLAERGSE</sequence>
<dbReference type="PANTHER" id="PTHR43300">
    <property type="entry name" value="ACETYLTRANSFERASE"/>
    <property type="match status" value="1"/>
</dbReference>
<dbReference type="AlphaFoldDB" id="A0A1V0UY27"/>
<keyword evidence="1 3" id="KW-0808">Transferase</keyword>
<evidence type="ECO:0000313" key="4">
    <source>
        <dbReference type="Proteomes" id="UP000192727"/>
    </source>
</evidence>
<protein>
    <submittedName>
        <fullName evidence="3">N-acetyltransferase</fullName>
    </submittedName>
</protein>
<gene>
    <name evidence="3" type="ORF">B7C51_22480</name>
</gene>
<dbReference type="EMBL" id="CP020557">
    <property type="protein sequence ID" value="ARF70019.1"/>
    <property type="molecule type" value="Genomic_DNA"/>
</dbReference>
<evidence type="ECO:0000256" key="1">
    <source>
        <dbReference type="ARBA" id="ARBA00022679"/>
    </source>
</evidence>
<dbReference type="Proteomes" id="UP000192727">
    <property type="component" value="Chromosome"/>
</dbReference>
<dbReference type="PROSITE" id="PS00101">
    <property type="entry name" value="HEXAPEP_TRANSFERASES"/>
    <property type="match status" value="1"/>
</dbReference>
<accession>A0A1V0UY27</accession>
<proteinExistence type="predicted"/>
<dbReference type="Gene3D" id="2.160.10.10">
    <property type="entry name" value="Hexapeptide repeat proteins"/>
    <property type="match status" value="1"/>
</dbReference>
<dbReference type="PANTHER" id="PTHR43300:SF4">
    <property type="entry name" value="ACYL-[ACYL-CARRIER-PROTEIN]--UDP-N-ACETYLGLUCOSAMINE O-ACYLTRANSFERASE"/>
    <property type="match status" value="1"/>
</dbReference>
<dbReference type="CDD" id="cd03358">
    <property type="entry name" value="LbH_WxcM_N_like"/>
    <property type="match status" value="1"/>
</dbReference>
<reference evidence="3 4" key="1">
    <citation type="submission" date="2017-03" db="EMBL/GenBank/DDBJ databases">
        <title>Paenibacillus larvae genome sequencing.</title>
        <authorList>
            <person name="Dingman D.W."/>
        </authorList>
    </citation>
    <scope>NUCLEOTIDE SEQUENCE [LARGE SCALE GENOMIC DNA]</scope>
    <source>
        <strain evidence="3 4">SAG 10367</strain>
    </source>
</reference>